<accession>A0AAU8MHD0</accession>
<evidence type="ECO:0000313" key="1">
    <source>
        <dbReference type="EMBL" id="XCN99991.1"/>
    </source>
</evidence>
<reference evidence="1" key="1">
    <citation type="submission" date="2024-06" db="EMBL/GenBank/DDBJ databases">
        <title>Intestivirid acquisition increases across infancy in a wild primate population.</title>
        <authorList>
            <person name="Schneider-Creas I.A."/>
            <person name="Moya I.L."/>
            <person name="Chiou K.L."/>
            <person name="Baniel A."/>
            <person name="Azanaw Haile A."/>
            <person name="Kebede F."/>
            <person name="Abebe B."/>
            <person name="Snyder-Mackler N."/>
            <person name="Varsani A."/>
        </authorList>
    </citation>
    <scope>NUCLEOTIDE SEQUENCE</scope>
    <source>
        <strain evidence="1">Int_RNL_2017_0055_MCB</strain>
    </source>
</reference>
<protein>
    <submittedName>
        <fullName evidence="1">Uncharacterized protein</fullName>
    </submittedName>
</protein>
<name>A0AAU8MHD0_9CAUD</name>
<proteinExistence type="predicted"/>
<sequence>MILKLNLHLLEIQIIIVPLQQMKVFLVMPCFI</sequence>
<dbReference type="EMBL" id="PP965494">
    <property type="protein sequence ID" value="XCN99991.1"/>
    <property type="molecule type" value="Genomic_DNA"/>
</dbReference>
<organism evidence="1">
    <name type="scientific">Geladintestivirus 4</name>
    <dbReference type="NCBI Taxonomy" id="3233136"/>
    <lineage>
        <taxon>Viruses</taxon>
        <taxon>Duplodnaviria</taxon>
        <taxon>Heunggongvirae</taxon>
        <taxon>Uroviricota</taxon>
        <taxon>Caudoviricetes</taxon>
        <taxon>Crassvirales</taxon>
    </lineage>
</organism>